<dbReference type="EMBL" id="FNOU01000002">
    <property type="protein sequence ID" value="SDX41143.1"/>
    <property type="molecule type" value="Genomic_DNA"/>
</dbReference>
<evidence type="ECO:0000313" key="1">
    <source>
        <dbReference type="EMBL" id="SDX41143.1"/>
    </source>
</evidence>
<organism evidence="1 2">
    <name type="scientific">Eubacterium barkeri</name>
    <name type="common">Clostridium barkeri</name>
    <dbReference type="NCBI Taxonomy" id="1528"/>
    <lineage>
        <taxon>Bacteria</taxon>
        <taxon>Bacillati</taxon>
        <taxon>Bacillota</taxon>
        <taxon>Clostridia</taxon>
        <taxon>Eubacteriales</taxon>
        <taxon>Eubacteriaceae</taxon>
        <taxon>Eubacterium</taxon>
    </lineage>
</organism>
<dbReference type="AlphaFoldDB" id="A0A1H3BGT3"/>
<reference evidence="2" key="1">
    <citation type="submission" date="2016-10" db="EMBL/GenBank/DDBJ databases">
        <authorList>
            <person name="Varghese N."/>
            <person name="Submissions S."/>
        </authorList>
    </citation>
    <scope>NUCLEOTIDE SEQUENCE [LARGE SCALE GENOMIC DNA]</scope>
    <source>
        <strain evidence="2">VPI 5359</strain>
    </source>
</reference>
<protein>
    <submittedName>
        <fullName evidence="1">Uncharacterized protein</fullName>
    </submittedName>
</protein>
<dbReference type="Proteomes" id="UP000199652">
    <property type="component" value="Unassembled WGS sequence"/>
</dbReference>
<name>A0A1H3BGT3_EUBBA</name>
<evidence type="ECO:0000313" key="2">
    <source>
        <dbReference type="Proteomes" id="UP000199652"/>
    </source>
</evidence>
<dbReference type="STRING" id="1528.SAMN04488579_10275"/>
<keyword evidence="2" id="KW-1185">Reference proteome</keyword>
<sequence length="54" mass="5973">MSSNSKLIEHVVEITAASISDSKPPIGKDYGKNVSDFMQVIYDKLKELNTECTP</sequence>
<proteinExistence type="predicted"/>
<gene>
    <name evidence="1" type="ORF">SAMN04488579_10275</name>
</gene>
<dbReference type="RefSeq" id="WP_176770791.1">
    <property type="nucleotide sequence ID" value="NZ_FNOU01000002.1"/>
</dbReference>
<accession>A0A1H3BGT3</accession>